<dbReference type="Pfam" id="PF07714">
    <property type="entry name" value="PK_Tyr_Ser-Thr"/>
    <property type="match status" value="1"/>
</dbReference>
<keyword evidence="5" id="KW-0067">ATP-binding</keyword>
<reference evidence="8" key="1">
    <citation type="journal article" date="2018" name="Nat. Plants">
        <title>Whole-genome landscape of Medicago truncatula symbiotic genes.</title>
        <authorList>
            <person name="Pecrix Y."/>
            <person name="Staton S.E."/>
            <person name="Sallet E."/>
            <person name="Lelandais-Briere C."/>
            <person name="Moreau S."/>
            <person name="Carrere S."/>
            <person name="Blein T."/>
            <person name="Jardinaud M.F."/>
            <person name="Latrasse D."/>
            <person name="Zouine M."/>
            <person name="Zahm M."/>
            <person name="Kreplak J."/>
            <person name="Mayjonade B."/>
            <person name="Satge C."/>
            <person name="Perez M."/>
            <person name="Cauet S."/>
            <person name="Marande W."/>
            <person name="Chantry-Darmon C."/>
            <person name="Lopez-Roques C."/>
            <person name="Bouchez O."/>
            <person name="Berard A."/>
            <person name="Debelle F."/>
            <person name="Munos S."/>
            <person name="Bendahmane A."/>
            <person name="Berges H."/>
            <person name="Niebel A."/>
            <person name="Buitink J."/>
            <person name="Frugier F."/>
            <person name="Benhamed M."/>
            <person name="Crespi M."/>
            <person name="Gouzy J."/>
            <person name="Gamas P."/>
        </authorList>
    </citation>
    <scope>NUCLEOTIDE SEQUENCE [LARGE SCALE GENOMIC DNA]</scope>
    <source>
        <strain evidence="8">cv. Jemalong A17</strain>
    </source>
</reference>
<keyword evidence="1" id="KW-0723">Serine/threonine-protein kinase</keyword>
<evidence type="ECO:0000256" key="5">
    <source>
        <dbReference type="ARBA" id="ARBA00022840"/>
    </source>
</evidence>
<dbReference type="SUPFAM" id="SSF56112">
    <property type="entry name" value="Protein kinase-like (PK-like)"/>
    <property type="match status" value="1"/>
</dbReference>
<name>A0A396JR09_MEDTR</name>
<dbReference type="FunFam" id="3.30.200.20:FF:000924">
    <property type="entry name" value="Uncharacterized protein"/>
    <property type="match status" value="1"/>
</dbReference>
<feature type="domain" description="Protein kinase" evidence="6">
    <location>
        <begin position="3"/>
        <end position="99"/>
    </location>
</feature>
<keyword evidence="4" id="KW-0418">Kinase</keyword>
<comment type="caution">
    <text evidence="7">The sequence shown here is derived from an EMBL/GenBank/DDBJ whole genome shotgun (WGS) entry which is preliminary data.</text>
</comment>
<evidence type="ECO:0000256" key="1">
    <source>
        <dbReference type="ARBA" id="ARBA00022527"/>
    </source>
</evidence>
<dbReference type="InterPro" id="IPR001245">
    <property type="entry name" value="Ser-Thr/Tyr_kinase_cat_dom"/>
</dbReference>
<dbReference type="InterPro" id="IPR011009">
    <property type="entry name" value="Kinase-like_dom_sf"/>
</dbReference>
<evidence type="ECO:0000259" key="6">
    <source>
        <dbReference type="PROSITE" id="PS50011"/>
    </source>
</evidence>
<evidence type="ECO:0000313" key="8">
    <source>
        <dbReference type="Proteomes" id="UP000265566"/>
    </source>
</evidence>
<evidence type="ECO:0000313" key="7">
    <source>
        <dbReference type="EMBL" id="RHN80699.1"/>
    </source>
</evidence>
<dbReference type="GO" id="GO:0005524">
    <property type="term" value="F:ATP binding"/>
    <property type="evidence" value="ECO:0007669"/>
    <property type="project" value="UniProtKB-KW"/>
</dbReference>
<dbReference type="Proteomes" id="UP000265566">
    <property type="component" value="Chromosome 1"/>
</dbReference>
<dbReference type="InterPro" id="IPR000719">
    <property type="entry name" value="Prot_kinase_dom"/>
</dbReference>
<proteinExistence type="predicted"/>
<evidence type="ECO:0000256" key="3">
    <source>
        <dbReference type="ARBA" id="ARBA00022741"/>
    </source>
</evidence>
<sequence length="99" mass="11387">MNFSPENKLGQGGYGPVYKGILATGQEVAMKRLSKTSGQGIVKFKNELVLICELQHTNLVQLLGCCIHEEERILIYEYMPNKSLDFYLFDCTRRKLLDW</sequence>
<dbReference type="PANTHER" id="PTHR27002:SF776">
    <property type="entry name" value="CYSTEINE-RICH RLK (RECEPTOR-LIKE KINASE) PROTEIN"/>
    <property type="match status" value="1"/>
</dbReference>
<dbReference type="EMBL" id="PSQE01000001">
    <property type="protein sequence ID" value="RHN80699.1"/>
    <property type="molecule type" value="Genomic_DNA"/>
</dbReference>
<accession>A0A396JR09</accession>
<dbReference type="Gene3D" id="3.30.200.20">
    <property type="entry name" value="Phosphorylase Kinase, domain 1"/>
    <property type="match status" value="1"/>
</dbReference>
<protein>
    <recommendedName>
        <fullName evidence="6">Protein kinase domain-containing protein</fullName>
    </recommendedName>
</protein>
<dbReference type="Gramene" id="rna4656">
    <property type="protein sequence ID" value="RHN80699.1"/>
    <property type="gene ID" value="gene4656"/>
</dbReference>
<dbReference type="PANTHER" id="PTHR27002">
    <property type="entry name" value="RECEPTOR-LIKE SERINE/THREONINE-PROTEIN KINASE SD1-8"/>
    <property type="match status" value="1"/>
</dbReference>
<dbReference type="AlphaFoldDB" id="A0A396JR09"/>
<dbReference type="GO" id="GO:0004674">
    <property type="term" value="F:protein serine/threonine kinase activity"/>
    <property type="evidence" value="ECO:0007669"/>
    <property type="project" value="UniProtKB-KW"/>
</dbReference>
<keyword evidence="2 7" id="KW-0808">Transferase</keyword>
<evidence type="ECO:0000256" key="2">
    <source>
        <dbReference type="ARBA" id="ARBA00022679"/>
    </source>
</evidence>
<keyword evidence="3" id="KW-0547">Nucleotide-binding</keyword>
<dbReference type="PROSITE" id="PS50011">
    <property type="entry name" value="PROTEIN_KINASE_DOM"/>
    <property type="match status" value="1"/>
</dbReference>
<gene>
    <name evidence="7" type="ORF">MtrunA17_Chr1g0191101</name>
</gene>
<evidence type="ECO:0000256" key="4">
    <source>
        <dbReference type="ARBA" id="ARBA00022777"/>
    </source>
</evidence>
<organism evidence="7 8">
    <name type="scientific">Medicago truncatula</name>
    <name type="common">Barrel medic</name>
    <name type="synonym">Medicago tribuloides</name>
    <dbReference type="NCBI Taxonomy" id="3880"/>
    <lineage>
        <taxon>Eukaryota</taxon>
        <taxon>Viridiplantae</taxon>
        <taxon>Streptophyta</taxon>
        <taxon>Embryophyta</taxon>
        <taxon>Tracheophyta</taxon>
        <taxon>Spermatophyta</taxon>
        <taxon>Magnoliopsida</taxon>
        <taxon>eudicotyledons</taxon>
        <taxon>Gunneridae</taxon>
        <taxon>Pentapetalae</taxon>
        <taxon>rosids</taxon>
        <taxon>fabids</taxon>
        <taxon>Fabales</taxon>
        <taxon>Fabaceae</taxon>
        <taxon>Papilionoideae</taxon>
        <taxon>50 kb inversion clade</taxon>
        <taxon>NPAAA clade</taxon>
        <taxon>Hologalegina</taxon>
        <taxon>IRL clade</taxon>
        <taxon>Trifolieae</taxon>
        <taxon>Medicago</taxon>
    </lineage>
</organism>